<dbReference type="InterPro" id="IPR004710">
    <property type="entry name" value="Bilac:Na_transpt"/>
</dbReference>
<feature type="transmembrane region" description="Helical" evidence="5">
    <location>
        <begin position="126"/>
        <end position="149"/>
    </location>
</feature>
<dbReference type="InterPro" id="IPR038770">
    <property type="entry name" value="Na+/solute_symporter_sf"/>
</dbReference>
<feature type="transmembrane region" description="Helical" evidence="5">
    <location>
        <begin position="62"/>
        <end position="83"/>
    </location>
</feature>
<evidence type="ECO:0000256" key="4">
    <source>
        <dbReference type="ARBA" id="ARBA00023136"/>
    </source>
</evidence>
<evidence type="ECO:0000313" key="7">
    <source>
        <dbReference type="Proteomes" id="UP000319671"/>
    </source>
</evidence>
<dbReference type="InterPro" id="IPR002657">
    <property type="entry name" value="BilAc:Na_symport/Acr3"/>
</dbReference>
<dbReference type="GO" id="GO:0016020">
    <property type="term" value="C:membrane"/>
    <property type="evidence" value="ECO:0007669"/>
    <property type="project" value="UniProtKB-SubCell"/>
</dbReference>
<evidence type="ECO:0000313" key="6">
    <source>
        <dbReference type="EMBL" id="TWE04898.1"/>
    </source>
</evidence>
<dbReference type="Proteomes" id="UP000319671">
    <property type="component" value="Unassembled WGS sequence"/>
</dbReference>
<feature type="transmembrane region" description="Helical" evidence="5">
    <location>
        <begin position="201"/>
        <end position="219"/>
    </location>
</feature>
<feature type="transmembrane region" description="Helical" evidence="5">
    <location>
        <begin position="268"/>
        <end position="294"/>
    </location>
</feature>
<dbReference type="RefSeq" id="WP_144563322.1">
    <property type="nucleotide sequence ID" value="NZ_VIVN01000003.1"/>
</dbReference>
<evidence type="ECO:0000256" key="1">
    <source>
        <dbReference type="ARBA" id="ARBA00004141"/>
    </source>
</evidence>
<protein>
    <submittedName>
        <fullName evidence="6">Putative Na+-dependent transporter</fullName>
    </submittedName>
</protein>
<comment type="caution">
    <text evidence="6">The sequence shown here is derived from an EMBL/GenBank/DDBJ whole genome shotgun (WGS) entry which is preliminary data.</text>
</comment>
<dbReference type="AlphaFoldDB" id="A0A561DNH4"/>
<feature type="transmembrane region" description="Helical" evidence="5">
    <location>
        <begin position="95"/>
        <end position="119"/>
    </location>
</feature>
<comment type="subcellular location">
    <subcellularLocation>
        <location evidence="1">Membrane</location>
        <topology evidence="1">Multi-pass membrane protein</topology>
    </subcellularLocation>
</comment>
<feature type="transmembrane region" description="Helical" evidence="5">
    <location>
        <begin position="12"/>
        <end position="31"/>
    </location>
</feature>
<feature type="transmembrane region" description="Helical" evidence="5">
    <location>
        <begin position="161"/>
        <end position="180"/>
    </location>
</feature>
<keyword evidence="7" id="KW-1185">Reference proteome</keyword>
<feature type="transmembrane region" description="Helical" evidence="5">
    <location>
        <begin position="225"/>
        <end position="247"/>
    </location>
</feature>
<keyword evidence="3 5" id="KW-1133">Transmembrane helix</keyword>
<dbReference type="EMBL" id="VIVN01000003">
    <property type="protein sequence ID" value="TWE04898.1"/>
    <property type="molecule type" value="Genomic_DNA"/>
</dbReference>
<gene>
    <name evidence="6" type="ORF">FB550_10372</name>
</gene>
<keyword evidence="2 5" id="KW-0812">Transmembrane</keyword>
<accession>A0A561DNH4</accession>
<sequence>MLQSLNKRLVKIMPLITPVSVILGVLLSTYIKDFSYLIPWIFAFMTFEGSLSSNFRSLKDVIVHPFPIFLAMLILHVLMPLWAWGIGHVAFSGDVYTITGLVLGMVIPTGVTSFIWVSIYKGNIPLVLSIILIDTLLSPIIVPLTLSLFIGQKVEMDTISIMKGMLGMVVIPSLVGMTLNQLTKGKVKEQIGPSLAPFSKICLGIVVMLNGSVVAPYLKHIDLKLVSIIVIVFFIALTGYLFSFLLGRLMKRGQSTVITLTFTGGMRNISAGAVLAVSFFPAAVAVPVVVAMLFQQILASLNGHFVERFYSKKEVSNQKKSIAL</sequence>
<reference evidence="6 7" key="1">
    <citation type="submission" date="2019-06" db="EMBL/GenBank/DDBJ databases">
        <title>Sorghum-associated microbial communities from plants grown in Nebraska, USA.</title>
        <authorList>
            <person name="Schachtman D."/>
        </authorList>
    </citation>
    <scope>NUCLEOTIDE SEQUENCE [LARGE SCALE GENOMIC DNA]</scope>
    <source>
        <strain evidence="6 7">2482</strain>
    </source>
</reference>
<evidence type="ECO:0000256" key="5">
    <source>
        <dbReference type="SAM" id="Phobius"/>
    </source>
</evidence>
<dbReference type="PANTHER" id="PTHR10361">
    <property type="entry name" value="SODIUM-BILE ACID COTRANSPORTER"/>
    <property type="match status" value="1"/>
</dbReference>
<organism evidence="6 7">
    <name type="scientific">Neobacillus bataviensis</name>
    <dbReference type="NCBI Taxonomy" id="220685"/>
    <lineage>
        <taxon>Bacteria</taxon>
        <taxon>Bacillati</taxon>
        <taxon>Bacillota</taxon>
        <taxon>Bacilli</taxon>
        <taxon>Bacillales</taxon>
        <taxon>Bacillaceae</taxon>
        <taxon>Neobacillus</taxon>
    </lineage>
</organism>
<feature type="transmembrane region" description="Helical" evidence="5">
    <location>
        <begin position="37"/>
        <end position="55"/>
    </location>
</feature>
<dbReference type="PANTHER" id="PTHR10361:SF28">
    <property type="entry name" value="P3 PROTEIN-RELATED"/>
    <property type="match status" value="1"/>
</dbReference>
<dbReference type="Gene3D" id="1.20.1530.20">
    <property type="match status" value="1"/>
</dbReference>
<name>A0A561DNH4_9BACI</name>
<dbReference type="Pfam" id="PF01758">
    <property type="entry name" value="SBF"/>
    <property type="match status" value="1"/>
</dbReference>
<evidence type="ECO:0000256" key="3">
    <source>
        <dbReference type="ARBA" id="ARBA00022989"/>
    </source>
</evidence>
<keyword evidence="4 5" id="KW-0472">Membrane</keyword>
<evidence type="ECO:0000256" key="2">
    <source>
        <dbReference type="ARBA" id="ARBA00022692"/>
    </source>
</evidence>
<proteinExistence type="predicted"/>